<proteinExistence type="predicted"/>
<evidence type="ECO:0000313" key="3">
    <source>
        <dbReference type="RefSeq" id="XP_065653519.1"/>
    </source>
</evidence>
<dbReference type="Gene3D" id="1.20.190.10">
    <property type="entry name" value="Pesticidal crystal protein, N-terminal domain"/>
    <property type="match status" value="1"/>
</dbReference>
<gene>
    <name evidence="2 3" type="primary">LOC136080597</name>
</gene>
<protein>
    <submittedName>
        <fullName evidence="2 3">Uncharacterized protein LOC136080597 isoform X1</fullName>
    </submittedName>
</protein>
<accession>A0ABM4BWD5</accession>
<keyword evidence="1" id="KW-1185">Reference proteome</keyword>
<dbReference type="RefSeq" id="XP_065653519.1">
    <property type="nucleotide sequence ID" value="XM_065797447.1"/>
</dbReference>
<dbReference type="RefSeq" id="XP_065653518.1">
    <property type="nucleotide sequence ID" value="XM_065797446.1"/>
</dbReference>
<dbReference type="InterPro" id="IPR036716">
    <property type="entry name" value="Pest_crys_N_sf"/>
</dbReference>
<organism evidence="1 2">
    <name type="scientific">Hydra vulgaris</name>
    <name type="common">Hydra</name>
    <name type="synonym">Hydra attenuata</name>
    <dbReference type="NCBI Taxonomy" id="6087"/>
    <lineage>
        <taxon>Eukaryota</taxon>
        <taxon>Metazoa</taxon>
        <taxon>Cnidaria</taxon>
        <taxon>Hydrozoa</taxon>
        <taxon>Hydroidolina</taxon>
        <taxon>Anthoathecata</taxon>
        <taxon>Aplanulata</taxon>
        <taxon>Hydridae</taxon>
        <taxon>Hydra</taxon>
    </lineage>
</organism>
<dbReference type="GeneID" id="136080597"/>
<reference evidence="2 3" key="1">
    <citation type="submission" date="2025-05" db="UniProtKB">
        <authorList>
            <consortium name="RefSeq"/>
        </authorList>
    </citation>
    <scope>IDENTIFICATION</scope>
</reference>
<evidence type="ECO:0000313" key="1">
    <source>
        <dbReference type="Proteomes" id="UP001652625"/>
    </source>
</evidence>
<sequence>MFLLPLLTISLTLAIKTTTGNFMTSMAKVAEKATKYTSNVGDKVGKFKTKVNDFNTVLKSDEGKLEGITGAIDSVGGGAVKLVEGVINGNWQDMIVGALGIIGGLASLAGPVGAIIASVLSVISMLFGLFGGEQKAEESQESMLKRVINEALTNARAEELKADGEGLKKMMLSIRNSINQFRESGVTEDQANELYTQVFTGLDFFGKLKYEINKYCDCSITDVVITTEIRDTNIKKSEKCLQFLNLYSDLSIYRLLLITDMASLFSSLKLEKTGKNVLLLSEKERLSDVEILMFLFDPINNHRQRFCISQYYAAPNKYPTIMAYTDVLRKIPNEKKPSKDVTFCSGVELLGVCYNFEVKSNIELSSRSEFRGWDDGIQSIYIADKLEVTGYGGANYQGDVFGPFYRPTVIGLVPRDYYGVWFSMKIKIVNKSAQKMVRACKKENFNQPNNILAL</sequence>
<name>A0ABM4BWD5_HYDVU</name>
<evidence type="ECO:0000313" key="2">
    <source>
        <dbReference type="RefSeq" id="XP_065653518.1"/>
    </source>
</evidence>
<dbReference type="Proteomes" id="UP001652625">
    <property type="component" value="Chromosome 05"/>
</dbReference>